<organism evidence="4 5">
    <name type="scientific">Diversispora eburnea</name>
    <dbReference type="NCBI Taxonomy" id="1213867"/>
    <lineage>
        <taxon>Eukaryota</taxon>
        <taxon>Fungi</taxon>
        <taxon>Fungi incertae sedis</taxon>
        <taxon>Mucoromycota</taxon>
        <taxon>Glomeromycotina</taxon>
        <taxon>Glomeromycetes</taxon>
        <taxon>Diversisporales</taxon>
        <taxon>Diversisporaceae</taxon>
        <taxon>Diversispora</taxon>
    </lineage>
</organism>
<dbReference type="Proteomes" id="UP000789706">
    <property type="component" value="Unassembled WGS sequence"/>
</dbReference>
<dbReference type="SMART" id="SM00343">
    <property type="entry name" value="ZnF_C2HC"/>
    <property type="match status" value="3"/>
</dbReference>
<protein>
    <submittedName>
        <fullName evidence="4">11823_t:CDS:1</fullName>
    </submittedName>
</protein>
<evidence type="ECO:0000256" key="2">
    <source>
        <dbReference type="SAM" id="MobiDB-lite"/>
    </source>
</evidence>
<dbReference type="GO" id="GO:0003676">
    <property type="term" value="F:nucleic acid binding"/>
    <property type="evidence" value="ECO:0007669"/>
    <property type="project" value="InterPro"/>
</dbReference>
<dbReference type="InterPro" id="IPR001878">
    <property type="entry name" value="Znf_CCHC"/>
</dbReference>
<evidence type="ECO:0000313" key="4">
    <source>
        <dbReference type="EMBL" id="CAG8472301.1"/>
    </source>
</evidence>
<comment type="caution">
    <text evidence="4">The sequence shown here is derived from an EMBL/GenBank/DDBJ whole genome shotgun (WGS) entry which is preliminary data.</text>
</comment>
<dbReference type="AlphaFoldDB" id="A0A9N8W3I6"/>
<keyword evidence="5" id="KW-1185">Reference proteome</keyword>
<dbReference type="InterPro" id="IPR036875">
    <property type="entry name" value="Znf_CCHC_sf"/>
</dbReference>
<dbReference type="PROSITE" id="PS50158">
    <property type="entry name" value="ZF_CCHC"/>
    <property type="match status" value="1"/>
</dbReference>
<feature type="region of interest" description="Disordered" evidence="2">
    <location>
        <begin position="62"/>
        <end position="88"/>
    </location>
</feature>
<accession>A0A9N8W3I6</accession>
<evidence type="ECO:0000256" key="1">
    <source>
        <dbReference type="PROSITE-ProRule" id="PRU00047"/>
    </source>
</evidence>
<dbReference type="EMBL" id="CAJVPK010000199">
    <property type="protein sequence ID" value="CAG8472301.1"/>
    <property type="molecule type" value="Genomic_DNA"/>
</dbReference>
<sequence length="463" mass="53247">MVADDLGNPGNIRRDLEEEIRWAEENKAEGIFIHMDQKRQNLKNIQRKKHRTLVRVRTRLRGTGKKDKKQWKNNKANNGNGIPQHVECGGGVDRHEGLRKSKYPEIILEILKETDIPIILETPEEDCENEIKMINGRDLNMISYLRKLLQEEPEKIYKRIGKRMNEEEKELTKKIINEPNDEKKRNIYYEYLNSGSEEQRAVAMRQIREKKVDMKIPNLPTGIEGDEPDNNAATGNTVNYRGTASVADTAEGNRWRDGLQLINGKLNNSNRTLRRSYACIRQLATGLTGPAQKAWTYLSEKDQPRTLEKSRNEESRAHQEWTEMKSSRSNSTRQQDTRTSIQTSNAMGNEVMTYVTSQLQSQGPERVYANHERKREINNTYKINFEGKGGGRMNGSGIFKGGFEGRVTYYNCGKTGHMAKECRGKKFGHTSANCPNKKAEEHEKNLRCHKCEGNGHMAKRHDD</sequence>
<dbReference type="GO" id="GO:0008270">
    <property type="term" value="F:zinc ion binding"/>
    <property type="evidence" value="ECO:0007669"/>
    <property type="project" value="UniProtKB-KW"/>
</dbReference>
<evidence type="ECO:0000313" key="5">
    <source>
        <dbReference type="Proteomes" id="UP000789706"/>
    </source>
</evidence>
<feature type="compositionally biased region" description="Basic and acidic residues" evidence="2">
    <location>
        <begin position="302"/>
        <end position="326"/>
    </location>
</feature>
<feature type="domain" description="CCHC-type" evidence="3">
    <location>
        <begin position="410"/>
        <end position="423"/>
    </location>
</feature>
<evidence type="ECO:0000259" key="3">
    <source>
        <dbReference type="PROSITE" id="PS50158"/>
    </source>
</evidence>
<keyword evidence="1" id="KW-0862">Zinc</keyword>
<feature type="region of interest" description="Disordered" evidence="2">
    <location>
        <begin position="302"/>
        <end position="348"/>
    </location>
</feature>
<feature type="compositionally biased region" description="Polar residues" evidence="2">
    <location>
        <begin position="327"/>
        <end position="347"/>
    </location>
</feature>
<keyword evidence="1" id="KW-0479">Metal-binding</keyword>
<reference evidence="4" key="1">
    <citation type="submission" date="2021-06" db="EMBL/GenBank/DDBJ databases">
        <authorList>
            <person name="Kallberg Y."/>
            <person name="Tangrot J."/>
            <person name="Rosling A."/>
        </authorList>
    </citation>
    <scope>NUCLEOTIDE SEQUENCE</scope>
    <source>
        <strain evidence="4">AZ414A</strain>
    </source>
</reference>
<dbReference type="SUPFAM" id="SSF57756">
    <property type="entry name" value="Retrovirus zinc finger-like domains"/>
    <property type="match status" value="1"/>
</dbReference>
<dbReference type="Gene3D" id="4.10.60.10">
    <property type="entry name" value="Zinc finger, CCHC-type"/>
    <property type="match status" value="1"/>
</dbReference>
<dbReference type="Pfam" id="PF00098">
    <property type="entry name" value="zf-CCHC"/>
    <property type="match status" value="1"/>
</dbReference>
<name>A0A9N8W3I6_9GLOM</name>
<feature type="compositionally biased region" description="Basic residues" evidence="2">
    <location>
        <begin position="62"/>
        <end position="72"/>
    </location>
</feature>
<gene>
    <name evidence="4" type="ORF">DEBURN_LOCUS3220</name>
</gene>
<keyword evidence="1" id="KW-0863">Zinc-finger</keyword>
<proteinExistence type="predicted"/>